<dbReference type="InterPro" id="IPR011993">
    <property type="entry name" value="PH-like_dom_sf"/>
</dbReference>
<protein>
    <submittedName>
        <fullName evidence="3">PH domain-like protein</fullName>
    </submittedName>
</protein>
<dbReference type="STRING" id="984485.A0A1E4RRT9"/>
<dbReference type="SMART" id="SM00233">
    <property type="entry name" value="PH"/>
    <property type="match status" value="2"/>
</dbReference>
<sequence>MTIAANRQIVSSSPQGTKSSVSHQHREFCNDDRVEVENGNRDSFREQLDDNRILMSSWLQKRSHKTHQWQKRWVVLRNCQLSYYKDSSEHKPSCVINRANLLSYSAIRDNNNKHHFAIYTSNRGIHWKTDDQNTYNQWINALELFIQQHDDGNENPTTESRIIPAKDYHFTKPNALTELDLSSSEDQYFSSGFDSPMSLRDHQEPTFAPSPILLEHPEEEETSSLPKSSPVPTPKTNIGGSDEYIIEQGYLLRLRKRYNQWRKFYIILTNENISFHKNNLDLSKPYKVIPIQDIVDVIELDPLSKTKNWCLLIITPEKRLRFCADSEEEMIKWLSALKTLVLKRRGSRTSVC</sequence>
<dbReference type="Gene3D" id="2.30.29.30">
    <property type="entry name" value="Pleckstrin-homology domain (PH domain)/Phosphotyrosine-binding domain (PTB)"/>
    <property type="match status" value="2"/>
</dbReference>
<name>A0A1E4RRT9_9ASCO</name>
<dbReference type="SUPFAM" id="SSF50729">
    <property type="entry name" value="PH domain-like"/>
    <property type="match status" value="2"/>
</dbReference>
<dbReference type="RefSeq" id="XP_020079081.1">
    <property type="nucleotide sequence ID" value="XM_020218321.1"/>
</dbReference>
<evidence type="ECO:0000256" key="1">
    <source>
        <dbReference type="SAM" id="MobiDB-lite"/>
    </source>
</evidence>
<organism evidence="3 4">
    <name type="scientific">Hyphopichia burtonii NRRL Y-1933</name>
    <dbReference type="NCBI Taxonomy" id="984485"/>
    <lineage>
        <taxon>Eukaryota</taxon>
        <taxon>Fungi</taxon>
        <taxon>Dikarya</taxon>
        <taxon>Ascomycota</taxon>
        <taxon>Saccharomycotina</taxon>
        <taxon>Pichiomycetes</taxon>
        <taxon>Debaryomycetaceae</taxon>
        <taxon>Hyphopichia</taxon>
    </lineage>
</organism>
<dbReference type="Proteomes" id="UP000095085">
    <property type="component" value="Unassembled WGS sequence"/>
</dbReference>
<dbReference type="PANTHER" id="PTHR14336:SF8">
    <property type="entry name" value="PROTEIN OPY1"/>
    <property type="match status" value="1"/>
</dbReference>
<reference evidence="4" key="1">
    <citation type="submission" date="2016-05" db="EMBL/GenBank/DDBJ databases">
        <title>Comparative genomics of biotechnologically important yeasts.</title>
        <authorList>
            <consortium name="DOE Joint Genome Institute"/>
            <person name="Riley R."/>
            <person name="Haridas S."/>
            <person name="Wolfe K.H."/>
            <person name="Lopes M.R."/>
            <person name="Hittinger C.T."/>
            <person name="Goker M."/>
            <person name="Salamov A."/>
            <person name="Wisecaver J."/>
            <person name="Long T.M."/>
            <person name="Aerts A.L."/>
            <person name="Barry K."/>
            <person name="Choi C."/>
            <person name="Clum A."/>
            <person name="Coughlan A.Y."/>
            <person name="Deshpande S."/>
            <person name="Douglass A.P."/>
            <person name="Hanson S.J."/>
            <person name="Klenk H.-P."/>
            <person name="Labutti K."/>
            <person name="Lapidus A."/>
            <person name="Lindquist E."/>
            <person name="Lipzen A."/>
            <person name="Meier-Kolthoff J.P."/>
            <person name="Ohm R.A."/>
            <person name="Otillar R.P."/>
            <person name="Pangilinan J."/>
            <person name="Peng Y."/>
            <person name="Rokas A."/>
            <person name="Rosa C.A."/>
            <person name="Scheuner C."/>
            <person name="Sibirny A.A."/>
            <person name="Slot J.C."/>
            <person name="Stielow J.B."/>
            <person name="Sun H."/>
            <person name="Kurtzman C.P."/>
            <person name="Blackwell M."/>
            <person name="Grigoriev I.V."/>
            <person name="Jeffries T.W."/>
        </authorList>
    </citation>
    <scope>NUCLEOTIDE SEQUENCE [LARGE SCALE GENOMIC DNA]</scope>
    <source>
        <strain evidence="4">NRRL Y-1933</strain>
    </source>
</reference>
<accession>A0A1E4RRT9</accession>
<dbReference type="PROSITE" id="PS50003">
    <property type="entry name" value="PH_DOMAIN"/>
    <property type="match status" value="2"/>
</dbReference>
<feature type="region of interest" description="Disordered" evidence="1">
    <location>
        <begin position="1"/>
        <end position="25"/>
    </location>
</feature>
<dbReference type="PANTHER" id="PTHR14336">
    <property type="entry name" value="TANDEM PH DOMAIN CONTAINING PROTEIN"/>
    <property type="match status" value="1"/>
</dbReference>
<evidence type="ECO:0000313" key="4">
    <source>
        <dbReference type="Proteomes" id="UP000095085"/>
    </source>
</evidence>
<feature type="compositionally biased region" description="Polar residues" evidence="1">
    <location>
        <begin position="8"/>
        <end position="22"/>
    </location>
</feature>
<keyword evidence="4" id="KW-1185">Reference proteome</keyword>
<dbReference type="EMBL" id="KV454538">
    <property type="protein sequence ID" value="ODV70014.1"/>
    <property type="molecule type" value="Genomic_DNA"/>
</dbReference>
<dbReference type="AlphaFoldDB" id="A0A1E4RRT9"/>
<feature type="domain" description="PH" evidence="2">
    <location>
        <begin position="52"/>
        <end position="147"/>
    </location>
</feature>
<dbReference type="GeneID" id="30992871"/>
<gene>
    <name evidence="3" type="ORF">HYPBUDRAFT_104008</name>
</gene>
<dbReference type="CDD" id="cd13299">
    <property type="entry name" value="PH2_PH_fungal"/>
    <property type="match status" value="1"/>
</dbReference>
<dbReference type="CDD" id="cd13298">
    <property type="entry name" value="PH1_PH_fungal"/>
    <property type="match status" value="1"/>
</dbReference>
<dbReference type="Pfam" id="PF00169">
    <property type="entry name" value="PH"/>
    <property type="match status" value="2"/>
</dbReference>
<dbReference type="OrthoDB" id="2157866at2759"/>
<dbReference type="InterPro" id="IPR051707">
    <property type="entry name" value="PI-Interact_SigTrans_Reg"/>
</dbReference>
<feature type="region of interest" description="Disordered" evidence="1">
    <location>
        <begin position="217"/>
        <end position="238"/>
    </location>
</feature>
<evidence type="ECO:0000259" key="2">
    <source>
        <dbReference type="PROSITE" id="PS50003"/>
    </source>
</evidence>
<evidence type="ECO:0000313" key="3">
    <source>
        <dbReference type="EMBL" id="ODV70014.1"/>
    </source>
</evidence>
<proteinExistence type="predicted"/>
<feature type="domain" description="PH" evidence="2">
    <location>
        <begin position="244"/>
        <end position="342"/>
    </location>
</feature>
<dbReference type="InterPro" id="IPR001849">
    <property type="entry name" value="PH_domain"/>
</dbReference>